<feature type="region of interest" description="Disordered" evidence="5">
    <location>
        <begin position="652"/>
        <end position="676"/>
    </location>
</feature>
<evidence type="ECO:0000256" key="1">
    <source>
        <dbReference type="ARBA" id="ARBA00009986"/>
    </source>
</evidence>
<dbReference type="Gene3D" id="3.40.309.10">
    <property type="entry name" value="Aldehyde Dehydrogenase, Chain A, domain 2"/>
    <property type="match status" value="2"/>
</dbReference>
<dbReference type="PANTHER" id="PTHR43866">
    <property type="entry name" value="MALONATE-SEMIALDEHYDE DEHYDROGENASE"/>
    <property type="match status" value="1"/>
</dbReference>
<dbReference type="SUPFAM" id="SSF53720">
    <property type="entry name" value="ALDH-like"/>
    <property type="match status" value="2"/>
</dbReference>
<feature type="domain" description="Aldehyde dehydrogenase" evidence="6">
    <location>
        <begin position="823"/>
        <end position="1284"/>
    </location>
</feature>
<comment type="similarity">
    <text evidence="1">Belongs to the aldehyde dehydrogenase family.</text>
</comment>
<dbReference type="PROSITE" id="PS00070">
    <property type="entry name" value="ALDEHYDE_DEHYDR_CYS"/>
    <property type="match status" value="1"/>
</dbReference>
<dbReference type="InterPro" id="IPR016162">
    <property type="entry name" value="Ald_DH_N"/>
</dbReference>
<comment type="caution">
    <text evidence="7">The sequence shown here is derived from an EMBL/GenBank/DDBJ whole genome shotgun (WGS) entry which is preliminary data.</text>
</comment>
<accession>A0ABD3RUQ2</accession>
<proteinExistence type="inferred from homology"/>
<feature type="domain" description="Aldehyde dehydrogenase" evidence="6">
    <location>
        <begin position="220"/>
        <end position="646"/>
    </location>
</feature>
<evidence type="ECO:0000256" key="4">
    <source>
        <dbReference type="ARBA" id="ARBA00023027"/>
    </source>
</evidence>
<gene>
    <name evidence="7" type="ORF">ACJIZ3_015633</name>
</gene>
<evidence type="ECO:0000256" key="2">
    <source>
        <dbReference type="ARBA" id="ARBA00013048"/>
    </source>
</evidence>
<feature type="region of interest" description="Disordered" evidence="5">
    <location>
        <begin position="61"/>
        <end position="81"/>
    </location>
</feature>
<dbReference type="InterPro" id="IPR016161">
    <property type="entry name" value="Ald_DH/histidinol_DH"/>
</dbReference>
<dbReference type="InterPro" id="IPR016163">
    <property type="entry name" value="Ald_DH_C"/>
</dbReference>
<dbReference type="FunFam" id="3.40.605.10:FF:000003">
    <property type="entry name" value="Methylmalonate-semialdehyde dehydrogenase [acylating]"/>
    <property type="match status" value="2"/>
</dbReference>
<dbReference type="PANTHER" id="PTHR43866:SF3">
    <property type="entry name" value="METHYLMALONATE-SEMIALDEHYDE DEHYDROGENASE [ACYLATING], MITOCHONDRIAL"/>
    <property type="match status" value="1"/>
</dbReference>
<dbReference type="Gene3D" id="3.40.605.10">
    <property type="entry name" value="Aldehyde Dehydrogenase, Chain A, domain 1"/>
    <property type="match status" value="2"/>
</dbReference>
<dbReference type="Pfam" id="PF00171">
    <property type="entry name" value="Aldedh"/>
    <property type="match status" value="2"/>
</dbReference>
<keyword evidence="8" id="KW-1185">Reference proteome</keyword>
<feature type="compositionally biased region" description="Polar residues" evidence="5">
    <location>
        <begin position="190"/>
        <end position="202"/>
    </location>
</feature>
<feature type="region of interest" description="Disordered" evidence="5">
    <location>
        <begin position="695"/>
        <end position="736"/>
    </location>
</feature>
<dbReference type="Proteomes" id="UP001634393">
    <property type="component" value="Unassembled WGS sequence"/>
</dbReference>
<keyword evidence="4" id="KW-0520">NAD</keyword>
<dbReference type="EC" id="1.2.1.27" evidence="2"/>
<dbReference type="NCBIfam" id="TIGR01722">
    <property type="entry name" value="MMSDH"/>
    <property type="match status" value="2"/>
</dbReference>
<dbReference type="GO" id="GO:0004491">
    <property type="term" value="F:methylmalonate-semialdehyde dehydrogenase (acylating, NAD) activity"/>
    <property type="evidence" value="ECO:0007669"/>
    <property type="project" value="UniProtKB-EC"/>
</dbReference>
<feature type="compositionally biased region" description="Basic and acidic residues" evidence="5">
    <location>
        <begin position="703"/>
        <end position="718"/>
    </location>
</feature>
<dbReference type="EMBL" id="JBJXBP010000008">
    <property type="protein sequence ID" value="KAL3814365.1"/>
    <property type="molecule type" value="Genomic_DNA"/>
</dbReference>
<dbReference type="InterPro" id="IPR010061">
    <property type="entry name" value="MeMal-semiAld_DH"/>
</dbReference>
<dbReference type="CDD" id="cd07085">
    <property type="entry name" value="ALDH_F6_MMSDH"/>
    <property type="match status" value="1"/>
</dbReference>
<dbReference type="InterPro" id="IPR016160">
    <property type="entry name" value="Ald_DH_CS_CYS"/>
</dbReference>
<sequence>MDLGETPQMLPPPPGSFIDREELIQHVGEFSLSQGYVVTIKQSKKEKVVVLGCDRGGVYRDRRKPVDETSGEHARKRKSGSRLTNCPFELVGKKEDGLWVLIVKNGSHNHEPMKDISEHPSARRFNEKEVVLIKEMTEAGLKPRQILKRLRQTNPELLSTPKHVYNVKAKLRQGNLTVRRLKTLRPPTATEGNSEPSTSSEPSWRKRYPPRVPNLIGGRFIDSQSSTYIDVINPATQQVVAQVPLSTGEELKAAIFAAKRAFTSWRNMPVITRQRIMFKLQELIRRDIDKLASNITTEQGKTLKDAFNDVSRGIELVEHACGVANLHMGEFFSNVSNGIDTFNIRGPLGVCAGICSFNFPAMIPLLMFPIAVTCGNTFILKPSERAPGACVHLAELAMEAGLPYGVLNIVHGANDIIDAICDDDDIKAVSYVGSDAPGMYIHARASANSKRVQTNVGAKSHAVIMPDANIDATLSALVSAGFGSAVQRCTAISTSTFHREHKLVEHIMTLKVDAGTEPGVDIGPVISKQVKERMSRVIQAFVDNGSRLLLDGRKIAVPKYELGNFVGPTILTDVTENMDCYKEEILGPVLLCMKAGSLDEAIRIINRNKHGNGASIFTSSPATARKFQLEIESGQFYTHTKTVTQQWKDFSSSGVSSMLNPNDAPSDGVEPHTSHSMDFLSNDVSLGLQMRDYSNGEGPSLPLHHEGVSLPMHSKDFASSDDGESLGEQSRDIQHSDGISPTIAGGHCVLSVYIQSKRKVQLFSRNSRNMLQFSIQRVRNVRRLNYPIFGVANNQFSTAAEPSSRHGNSLRVPNLIGGRFADSSASEFIRVLNPATQEVVSEVPLTTKEEFKSAVSAAKQAFPSWRNTPITARQRVMLKLQELIRKNMDKLALNITTEQGKTLKDAQGDVFRGLEVVEHACGMATLQMGEYVSNVSNGIDTYSVREPLGVCAGICPFNFPAMIPLWMFPVAVTSGNTFVLKPSEKDPGASMILAELAMEAGLPNGVLNIVHGTNDIVNAICDDEDIRAVSFVGSNTAGMHIYSRASASGKRVQSNMGAKNHGVVMPDADVDATLNALVAAGFGAAGQRCMALSTVVFVGDSKLWEEKLVERAKALKVNTGTDPEADLGPVISKQAKERVCKLVQSGVESGARLLLDGRAIKVPGYEQGNFVGPTILTDVTADMECYKEEIFGPVLICMQADSLEEAIKIVNRNKYGNGAAIFTSSGIAARKFQTDIEAGQVGINVPIPVPLPFFSFTGSKASFAGDLNFYGKAGVQFYTQIKTVTQQWKDFPSGAGVSLAMPTSQK</sequence>
<dbReference type="InterPro" id="IPR015590">
    <property type="entry name" value="Aldehyde_DH_dom"/>
</dbReference>
<evidence type="ECO:0000259" key="6">
    <source>
        <dbReference type="Pfam" id="PF00171"/>
    </source>
</evidence>
<keyword evidence="3" id="KW-0560">Oxidoreductase</keyword>
<name>A0ABD3RUQ2_9LAMI</name>
<evidence type="ECO:0000313" key="7">
    <source>
        <dbReference type="EMBL" id="KAL3814365.1"/>
    </source>
</evidence>
<feature type="region of interest" description="Disordered" evidence="5">
    <location>
        <begin position="183"/>
        <end position="208"/>
    </location>
</feature>
<feature type="compositionally biased region" description="Basic and acidic residues" evidence="5">
    <location>
        <begin position="61"/>
        <end position="73"/>
    </location>
</feature>
<evidence type="ECO:0000313" key="8">
    <source>
        <dbReference type="Proteomes" id="UP001634393"/>
    </source>
</evidence>
<organism evidence="7 8">
    <name type="scientific">Penstemon smallii</name>
    <dbReference type="NCBI Taxonomy" id="265156"/>
    <lineage>
        <taxon>Eukaryota</taxon>
        <taxon>Viridiplantae</taxon>
        <taxon>Streptophyta</taxon>
        <taxon>Embryophyta</taxon>
        <taxon>Tracheophyta</taxon>
        <taxon>Spermatophyta</taxon>
        <taxon>Magnoliopsida</taxon>
        <taxon>eudicotyledons</taxon>
        <taxon>Gunneridae</taxon>
        <taxon>Pentapetalae</taxon>
        <taxon>asterids</taxon>
        <taxon>lamiids</taxon>
        <taxon>Lamiales</taxon>
        <taxon>Plantaginaceae</taxon>
        <taxon>Cheloneae</taxon>
        <taxon>Penstemon</taxon>
    </lineage>
</organism>
<reference evidence="7 8" key="1">
    <citation type="submission" date="2024-12" db="EMBL/GenBank/DDBJ databases">
        <title>The unique morphological basis and parallel evolutionary history of personate flowers in Penstemon.</title>
        <authorList>
            <person name="Depatie T.H."/>
            <person name="Wessinger C.A."/>
        </authorList>
    </citation>
    <scope>NUCLEOTIDE SEQUENCE [LARGE SCALE GENOMIC DNA]</scope>
    <source>
        <strain evidence="7">WTNN_2</strain>
        <tissue evidence="7">Leaf</tissue>
    </source>
</reference>
<dbReference type="FunFam" id="3.40.309.10:FF:000002">
    <property type="entry name" value="Methylmalonate-semialdehyde dehydrogenase (Acylating)"/>
    <property type="match status" value="2"/>
</dbReference>
<protein>
    <recommendedName>
        <fullName evidence="2">methylmalonate-semialdehyde dehydrogenase (CoA acylating)</fullName>
        <ecNumber evidence="2">1.2.1.27</ecNumber>
    </recommendedName>
</protein>
<evidence type="ECO:0000256" key="3">
    <source>
        <dbReference type="ARBA" id="ARBA00023002"/>
    </source>
</evidence>
<evidence type="ECO:0000256" key="5">
    <source>
        <dbReference type="SAM" id="MobiDB-lite"/>
    </source>
</evidence>